<organism evidence="3 4">
    <name type="scientific">Ataeniobius toweri</name>
    <dbReference type="NCBI Taxonomy" id="208326"/>
    <lineage>
        <taxon>Eukaryota</taxon>
        <taxon>Metazoa</taxon>
        <taxon>Chordata</taxon>
        <taxon>Craniata</taxon>
        <taxon>Vertebrata</taxon>
        <taxon>Euteleostomi</taxon>
        <taxon>Actinopterygii</taxon>
        <taxon>Neopterygii</taxon>
        <taxon>Teleostei</taxon>
        <taxon>Neoteleostei</taxon>
        <taxon>Acanthomorphata</taxon>
        <taxon>Ovalentaria</taxon>
        <taxon>Atherinomorphae</taxon>
        <taxon>Cyprinodontiformes</taxon>
        <taxon>Goodeidae</taxon>
        <taxon>Ataeniobius</taxon>
    </lineage>
</organism>
<accession>A0ABU7AQ86</accession>
<keyword evidence="2" id="KW-0812">Transmembrane</keyword>
<feature type="region of interest" description="Disordered" evidence="1">
    <location>
        <begin position="1"/>
        <end position="20"/>
    </location>
</feature>
<evidence type="ECO:0000313" key="4">
    <source>
        <dbReference type="Proteomes" id="UP001345963"/>
    </source>
</evidence>
<name>A0ABU7AQ86_9TELE</name>
<evidence type="ECO:0000256" key="2">
    <source>
        <dbReference type="SAM" id="Phobius"/>
    </source>
</evidence>
<comment type="caution">
    <text evidence="3">The sequence shown here is derived from an EMBL/GenBank/DDBJ whole genome shotgun (WGS) entry which is preliminary data.</text>
</comment>
<evidence type="ECO:0000313" key="3">
    <source>
        <dbReference type="EMBL" id="MED6239849.1"/>
    </source>
</evidence>
<protein>
    <submittedName>
        <fullName evidence="3">Uncharacterized protein</fullName>
    </submittedName>
</protein>
<proteinExistence type="predicted"/>
<dbReference type="Proteomes" id="UP001345963">
    <property type="component" value="Unassembled WGS sequence"/>
</dbReference>
<keyword evidence="2" id="KW-0472">Membrane</keyword>
<gene>
    <name evidence="3" type="ORF">ATANTOWER_012038</name>
</gene>
<evidence type="ECO:0000256" key="1">
    <source>
        <dbReference type="SAM" id="MobiDB-lite"/>
    </source>
</evidence>
<dbReference type="EMBL" id="JAHUTI010022250">
    <property type="protein sequence ID" value="MED6239849.1"/>
    <property type="molecule type" value="Genomic_DNA"/>
</dbReference>
<feature type="transmembrane region" description="Helical" evidence="2">
    <location>
        <begin position="101"/>
        <end position="121"/>
    </location>
</feature>
<sequence>METDDLHHNRLQVESSQQVEEQGRELPERLVLTVSNPSSQSTDLSCYGNVLLAVLGPQPHYLFERSHRHPCAACLFPGECFPALCLCVTARSRYIVFSRTGTTCSFFMFLAVFTLAALHTLPRTIVQKVALNVF</sequence>
<keyword evidence="2" id="KW-1133">Transmembrane helix</keyword>
<reference evidence="3 4" key="1">
    <citation type="submission" date="2021-07" db="EMBL/GenBank/DDBJ databases">
        <authorList>
            <person name="Palmer J.M."/>
        </authorList>
    </citation>
    <scope>NUCLEOTIDE SEQUENCE [LARGE SCALE GENOMIC DNA]</scope>
    <source>
        <strain evidence="3 4">AT_MEX2019</strain>
        <tissue evidence="3">Muscle</tissue>
    </source>
</reference>
<keyword evidence="4" id="KW-1185">Reference proteome</keyword>